<protein>
    <recommendedName>
        <fullName evidence="3">TPR repeat protein</fullName>
    </recommendedName>
</protein>
<dbReference type="InterPro" id="IPR019734">
    <property type="entry name" value="TPR_rpt"/>
</dbReference>
<dbReference type="SMART" id="SM00671">
    <property type="entry name" value="SEL1"/>
    <property type="match status" value="4"/>
</dbReference>
<organism evidence="1 2">
    <name type="scientific">Streptomyces sp. 900129855</name>
    <dbReference type="NCBI Taxonomy" id="3155129"/>
    <lineage>
        <taxon>Bacteria</taxon>
        <taxon>Bacillati</taxon>
        <taxon>Actinomycetota</taxon>
        <taxon>Actinomycetes</taxon>
        <taxon>Kitasatosporales</taxon>
        <taxon>Streptomycetaceae</taxon>
        <taxon>Streptomyces</taxon>
    </lineage>
</organism>
<dbReference type="InterPro" id="IPR011990">
    <property type="entry name" value="TPR-like_helical_dom_sf"/>
</dbReference>
<dbReference type="Proteomes" id="UP001550739">
    <property type="component" value="Unassembled WGS sequence"/>
</dbReference>
<accession>A0ABV2ZZ17</accession>
<dbReference type="EMBL" id="JBEZVE010000054">
    <property type="protein sequence ID" value="MEU3787804.1"/>
    <property type="molecule type" value="Genomic_DNA"/>
</dbReference>
<comment type="caution">
    <text evidence="1">The sequence shown here is derived from an EMBL/GenBank/DDBJ whole genome shotgun (WGS) entry which is preliminary data.</text>
</comment>
<dbReference type="Gene3D" id="1.25.40.10">
    <property type="entry name" value="Tetratricopeptide repeat domain"/>
    <property type="match status" value="3"/>
</dbReference>
<dbReference type="PANTHER" id="PTHR11102">
    <property type="entry name" value="SEL-1-LIKE PROTEIN"/>
    <property type="match status" value="1"/>
</dbReference>
<evidence type="ECO:0000313" key="2">
    <source>
        <dbReference type="Proteomes" id="UP001550739"/>
    </source>
</evidence>
<evidence type="ECO:0008006" key="3">
    <source>
        <dbReference type="Google" id="ProtNLM"/>
    </source>
</evidence>
<name>A0ABV2ZZ17_9ACTN</name>
<sequence length="748" mass="79990">MLPDYIQRDHDRQLRQRLTAATTTNGETALLVVRGASCTGKTRTAYEAVRACLSDWQLVFPKGADGLRALLAAEALGPRTVLWLNEAQDFLTGPAGEAAAAALRRRMEGPGPLVVLATLWPNYYRDLMAAPAPSGEDAHPHARALLDPVVPITVPEVFDGQALRELATRADLSLATAARTTPAGTITQALAAGPDLVDHYEQAVPPYGPYGKAIIAAAMDARRLGHASPLPAALLKAAAPGYLTEQLRAGAEPETWFTHALAHAKYKVKGVAAALEPVADPSGMGSLPHVYRLADYLDHHGRTTRRCDFPPASFWTAVQHHAATPADLSGLADAAHVRGRFRMATALYQQAAAGGDTEAMCNLGVQRQAAGDLLGALQLFRQAAARGDDNGLAAAADILQGVGKHQAVERMFLLALARGSAFAPVYFAEERERAGDLKGAEEFYRQAAARGGKPAALLDLAERREQAGDLQEAEQLFRQAAAHGAISDLIHLAEERERAADLQGAEKLCRYALDAGGTDALTPLVRLRERARGGPDVMQMVREVFEAGGAKALTPLARGLEQVGDRSKAQWLYEKAAAEGETFALTRVAEWRAESGDLKGAEGFYRQAAAHGDPQALAALAYQRERAGDLEEAEQLYRQAAAHGDEYALIHLAKARKSAGDLEGVRRLYREVAVGGDIRAVDRLAELLEQAGDREGLTQLYRQALDAGERGALDRLAKLQEQAGDVEGAEQLRRFGLGPGGAPTAAWT</sequence>
<reference evidence="1 2" key="1">
    <citation type="submission" date="2024-06" db="EMBL/GenBank/DDBJ databases">
        <title>The Natural Products Discovery Center: Release of the First 8490 Sequenced Strains for Exploring Actinobacteria Biosynthetic Diversity.</title>
        <authorList>
            <person name="Kalkreuter E."/>
            <person name="Kautsar S.A."/>
            <person name="Yang D."/>
            <person name="Bader C.D."/>
            <person name="Teijaro C.N."/>
            <person name="Fluegel L."/>
            <person name="Davis C.M."/>
            <person name="Simpson J.R."/>
            <person name="Lauterbach L."/>
            <person name="Steele A.D."/>
            <person name="Gui C."/>
            <person name="Meng S."/>
            <person name="Li G."/>
            <person name="Viehrig K."/>
            <person name="Ye F."/>
            <person name="Su P."/>
            <person name="Kiefer A.F."/>
            <person name="Nichols A."/>
            <person name="Cepeda A.J."/>
            <person name="Yan W."/>
            <person name="Fan B."/>
            <person name="Jiang Y."/>
            <person name="Adhikari A."/>
            <person name="Zheng C.-J."/>
            <person name="Schuster L."/>
            <person name="Cowan T.M."/>
            <person name="Smanski M.J."/>
            <person name="Chevrette M.G."/>
            <person name="De Carvalho L.P.S."/>
            <person name="Shen B."/>
        </authorList>
    </citation>
    <scope>NUCLEOTIDE SEQUENCE [LARGE SCALE GENOMIC DNA]</scope>
    <source>
        <strain evidence="1 2">NPDC033843</strain>
    </source>
</reference>
<dbReference type="PANTHER" id="PTHR11102:SF160">
    <property type="entry name" value="ERAD-ASSOCIATED E3 UBIQUITIN-PROTEIN LIGASE COMPONENT HRD3"/>
    <property type="match status" value="1"/>
</dbReference>
<evidence type="ECO:0000313" key="1">
    <source>
        <dbReference type="EMBL" id="MEU3787804.1"/>
    </source>
</evidence>
<dbReference type="InterPro" id="IPR006597">
    <property type="entry name" value="Sel1-like"/>
</dbReference>
<proteinExistence type="predicted"/>
<dbReference type="RefSeq" id="WP_361710506.1">
    <property type="nucleotide sequence ID" value="NZ_JBEZVE010000054.1"/>
</dbReference>
<dbReference type="InterPro" id="IPR050767">
    <property type="entry name" value="Sel1_AlgK"/>
</dbReference>
<dbReference type="SUPFAM" id="SSF81901">
    <property type="entry name" value="HCP-like"/>
    <property type="match status" value="2"/>
</dbReference>
<gene>
    <name evidence="1" type="ORF">AB0E89_46115</name>
</gene>
<keyword evidence="2" id="KW-1185">Reference proteome</keyword>
<dbReference type="SMART" id="SM00028">
    <property type="entry name" value="TPR"/>
    <property type="match status" value="3"/>
</dbReference>